<keyword evidence="3" id="KW-1185">Reference proteome</keyword>
<evidence type="ECO:0000313" key="3">
    <source>
        <dbReference type="Proteomes" id="UP000009328"/>
    </source>
</evidence>
<feature type="chain" id="PRO_5003836127" evidence="1">
    <location>
        <begin position="19"/>
        <end position="131"/>
    </location>
</feature>
<evidence type="ECO:0000313" key="2">
    <source>
        <dbReference type="EMBL" id="CCH44495.1"/>
    </source>
</evidence>
<evidence type="ECO:0000256" key="1">
    <source>
        <dbReference type="SAM" id="SignalP"/>
    </source>
</evidence>
<organism evidence="2 3">
    <name type="scientific">Wickerhamomyces ciferrii (strain ATCC 14091 / BCRC 22168 / CBS 111 / JCM 3599 / NBRC 0793 / NRRL Y-1031 F-60-10)</name>
    <name type="common">Yeast</name>
    <name type="synonym">Pichia ciferrii</name>
    <dbReference type="NCBI Taxonomy" id="1206466"/>
    <lineage>
        <taxon>Eukaryota</taxon>
        <taxon>Fungi</taxon>
        <taxon>Dikarya</taxon>
        <taxon>Ascomycota</taxon>
        <taxon>Saccharomycotina</taxon>
        <taxon>Saccharomycetes</taxon>
        <taxon>Phaffomycetales</taxon>
        <taxon>Wickerhamomycetaceae</taxon>
        <taxon>Wickerhamomyces</taxon>
    </lineage>
</organism>
<name>K0KH12_WICCF</name>
<gene>
    <name evidence="2" type="ORF">BN7_4059</name>
</gene>
<accession>K0KH12</accession>
<proteinExistence type="predicted"/>
<comment type="caution">
    <text evidence="2">The sequence shown here is derived from an EMBL/GenBank/DDBJ whole genome shotgun (WGS) entry which is preliminary data.</text>
</comment>
<protein>
    <submittedName>
        <fullName evidence="2">Secreted protein</fullName>
    </submittedName>
</protein>
<feature type="signal peptide" evidence="1">
    <location>
        <begin position="1"/>
        <end position="18"/>
    </location>
</feature>
<keyword evidence="1" id="KW-0732">Signal</keyword>
<dbReference type="Proteomes" id="UP000009328">
    <property type="component" value="Unassembled WGS sequence"/>
</dbReference>
<dbReference type="HOGENOM" id="CLU_127832_0_0_1"/>
<reference evidence="2 3" key="1">
    <citation type="journal article" date="2012" name="Eukaryot. Cell">
        <title>Draft genome sequence of Wickerhamomyces ciferrii NRRL Y-1031 F-60-10.</title>
        <authorList>
            <person name="Schneider J."/>
            <person name="Andrea H."/>
            <person name="Blom J."/>
            <person name="Jaenicke S."/>
            <person name="Ruckert C."/>
            <person name="Schorsch C."/>
            <person name="Szczepanowski R."/>
            <person name="Farwick M."/>
            <person name="Goesmann A."/>
            <person name="Puhler A."/>
            <person name="Schaffer S."/>
            <person name="Tauch A."/>
            <person name="Kohler T."/>
            <person name="Brinkrolf K."/>
        </authorList>
    </citation>
    <scope>NUCLEOTIDE SEQUENCE [LARGE SCALE GENOMIC DNA]</scope>
    <source>
        <strain evidence="3">ATCC 14091 / BCRC 22168 / CBS 111 / JCM 3599 / NBRC 0793 / NRRL Y-1031 F-60-10</strain>
    </source>
</reference>
<sequence length="131" mass="14583">MKLSTIIVQAILLTGIIASPIANPDDETSPLLEKRAKDKLCSDALQHKQCAENNYQNCVFYWTLPMSSDCFLNPGPPNPSCAQDRLARVHAHCRFYCSKIKNKKDCVKAAKESKILPAGDPNTFCDGFQYC</sequence>
<dbReference type="AlphaFoldDB" id="K0KH12"/>
<dbReference type="EMBL" id="CAIF01000130">
    <property type="protein sequence ID" value="CCH44495.1"/>
    <property type="molecule type" value="Genomic_DNA"/>
</dbReference>
<dbReference type="InParanoid" id="K0KH12"/>